<dbReference type="RefSeq" id="WP_034805905.1">
    <property type="nucleotide sequence ID" value="NZ_CP073101.1"/>
</dbReference>
<evidence type="ECO:0000256" key="1">
    <source>
        <dbReference type="ARBA" id="ARBA00004241"/>
    </source>
</evidence>
<gene>
    <name evidence="3" type="ORF">NQG31_08510</name>
</gene>
<evidence type="ECO:0000313" key="4">
    <source>
        <dbReference type="Proteomes" id="UP001206821"/>
    </source>
</evidence>
<dbReference type="InterPro" id="IPR012902">
    <property type="entry name" value="N_methyl_site"/>
</dbReference>
<keyword evidence="2" id="KW-0178">Competence</keyword>
<evidence type="ECO:0000313" key="3">
    <source>
        <dbReference type="EMBL" id="MCT4795586.1"/>
    </source>
</evidence>
<organism evidence="3 4">
    <name type="scientific">Exiguobacterium alkaliphilum</name>
    <dbReference type="NCBI Taxonomy" id="1428684"/>
    <lineage>
        <taxon>Bacteria</taxon>
        <taxon>Bacillati</taxon>
        <taxon>Bacillota</taxon>
        <taxon>Bacilli</taxon>
        <taxon>Bacillales</taxon>
        <taxon>Bacillales Family XII. Incertae Sedis</taxon>
        <taxon>Exiguobacterium</taxon>
    </lineage>
</organism>
<name>A0ABT2L140_9BACL</name>
<proteinExistence type="predicted"/>
<keyword evidence="4" id="KW-1185">Reference proteome</keyword>
<reference evidence="3 4" key="1">
    <citation type="submission" date="2022-07" db="EMBL/GenBank/DDBJ databases">
        <title>Genomic and pangenome structural analysis of the polyextremophile Exiguobacterium.</title>
        <authorList>
            <person name="Shen L."/>
        </authorList>
    </citation>
    <scope>NUCLEOTIDE SEQUENCE [LARGE SCALE GENOMIC DNA]</scope>
    <source>
        <strain evidence="3 4">12_1</strain>
    </source>
</reference>
<dbReference type="NCBIfam" id="TIGR02532">
    <property type="entry name" value="IV_pilin_GFxxxE"/>
    <property type="match status" value="1"/>
</dbReference>
<dbReference type="EMBL" id="JANIEK010000029">
    <property type="protein sequence ID" value="MCT4795586.1"/>
    <property type="molecule type" value="Genomic_DNA"/>
</dbReference>
<sequence length="145" mass="16179">MRQDGYTFIEMAAVLLVLSSMLLLAMPAVRSIDRLALIDFTEGLLSDIAEVGQYPYVAADEKCVPRLRWYVKERRYHITCGLTSIKTVPVPDGIVLSLPTSSEIVFSKTAASYAGQWKFSSGTQSITLKFRMGTYEPEVIRSEGF</sequence>
<evidence type="ECO:0000256" key="2">
    <source>
        <dbReference type="ARBA" id="ARBA00023287"/>
    </source>
</evidence>
<protein>
    <submittedName>
        <fullName evidence="3">Prepilin-type N-terminal cleavage/methylation domain-containing protein</fullName>
    </submittedName>
</protein>
<comment type="caution">
    <text evidence="3">The sequence shown here is derived from an EMBL/GenBank/DDBJ whole genome shotgun (WGS) entry which is preliminary data.</text>
</comment>
<comment type="subcellular location">
    <subcellularLocation>
        <location evidence="1">Cell surface</location>
    </subcellularLocation>
</comment>
<dbReference type="Proteomes" id="UP001206821">
    <property type="component" value="Unassembled WGS sequence"/>
</dbReference>
<accession>A0ABT2L140</accession>